<dbReference type="Proteomes" id="UP000011835">
    <property type="component" value="Chromosome"/>
</dbReference>
<gene>
    <name evidence="1" type="ORF">D805_1772</name>
</gene>
<keyword evidence="2" id="KW-1185">Reference proteome</keyword>
<evidence type="ECO:0000313" key="1">
    <source>
        <dbReference type="EMBL" id="AGH42039.1"/>
    </source>
</evidence>
<dbReference type="EMBL" id="CP004346">
    <property type="protein sequence ID" value="AGH42039.1"/>
    <property type="molecule type" value="Genomic_DNA"/>
</dbReference>
<protein>
    <submittedName>
        <fullName evidence="1">Uncharacterized protein</fullName>
    </submittedName>
</protein>
<dbReference type="KEGG" id="btp:D805_1772"/>
<name>M4RIP9_9BIFI</name>
<sequence>MVRVEGPFTLLSPREMDGLRALGVDLEHCRRWVVGGGGEALLADTPGAYFTLRPSRCLHVFVFVWHGGGCIC</sequence>
<proteinExistence type="predicted"/>
<dbReference type="HOGENOM" id="CLU_2714270_0_0_11"/>
<evidence type="ECO:0000313" key="2">
    <source>
        <dbReference type="Proteomes" id="UP000011835"/>
    </source>
</evidence>
<organism evidence="1 2">
    <name type="scientific">Bifidobacterium thermophilum RBL67</name>
    <dbReference type="NCBI Taxonomy" id="1254439"/>
    <lineage>
        <taxon>Bacteria</taxon>
        <taxon>Bacillati</taxon>
        <taxon>Actinomycetota</taxon>
        <taxon>Actinomycetes</taxon>
        <taxon>Bifidobacteriales</taxon>
        <taxon>Bifidobacteriaceae</taxon>
        <taxon>Bifidobacterium</taxon>
    </lineage>
</organism>
<reference evidence="1 2" key="1">
    <citation type="journal article" date="2013" name="Genome Announc.">
        <title>Complete Genome Sequence of the Probiotic Bifidobacterium thermophilum Strain RBL67.</title>
        <authorList>
            <person name="Jans C."/>
            <person name="Lacroix C."/>
            <person name="Follador R."/>
            <person name="Stevens M.J."/>
        </authorList>
    </citation>
    <scope>NUCLEOTIDE SEQUENCE [LARGE SCALE GENOMIC DNA]</scope>
    <source>
        <strain evidence="1 2">RBL67</strain>
    </source>
</reference>
<accession>M4RIP9</accession>
<dbReference type="AlphaFoldDB" id="M4RIP9"/>